<dbReference type="Pfam" id="PF02458">
    <property type="entry name" value="Transferase"/>
    <property type="match status" value="1"/>
</dbReference>
<proteinExistence type="inferred from homology"/>
<gene>
    <name evidence="2" type="ORF">RJ641_035264</name>
</gene>
<sequence>MVPKLQLESAVTMVPATPTAPRQTRKVLVSDKVGPEILKQRVHVVMYYNKVNEDDSGWMFTGWSKETVGRALLEHPMLAGRIRRSQESDKEFELVSNDCGVRFIEAKVDISLAEFMELNEKEDAESELVTNFKCGGYSVGLSCSLLLADPIVIASFIKTWASIHNNMTSNIEVPKVPLFYLPNLAKTSTSSSFNVSSDACKNLCQTVMFNMAAKDVELEDEMRKRLALLCVEKAVGKISTKMGSKFHLFTKEVNEELKVEICPKVGLLRSPLGLINELNYVEWPNLGAKDATFGAENKLIHLSYWIGSALDEGLVMVIPSSLESISGINVVVTIPKEKHV</sequence>
<dbReference type="InterPro" id="IPR050317">
    <property type="entry name" value="Plant_Fungal_Acyltransferase"/>
</dbReference>
<protein>
    <submittedName>
        <fullName evidence="2">Uncharacterized protein</fullName>
    </submittedName>
</protein>
<dbReference type="InterPro" id="IPR023213">
    <property type="entry name" value="CAT-like_dom_sf"/>
</dbReference>
<dbReference type="Proteomes" id="UP001370490">
    <property type="component" value="Unassembled WGS sequence"/>
</dbReference>
<evidence type="ECO:0000256" key="1">
    <source>
        <dbReference type="ARBA" id="ARBA00009861"/>
    </source>
</evidence>
<organism evidence="2 3">
    <name type="scientific">Dillenia turbinata</name>
    <dbReference type="NCBI Taxonomy" id="194707"/>
    <lineage>
        <taxon>Eukaryota</taxon>
        <taxon>Viridiplantae</taxon>
        <taxon>Streptophyta</taxon>
        <taxon>Embryophyta</taxon>
        <taxon>Tracheophyta</taxon>
        <taxon>Spermatophyta</taxon>
        <taxon>Magnoliopsida</taxon>
        <taxon>eudicotyledons</taxon>
        <taxon>Gunneridae</taxon>
        <taxon>Pentapetalae</taxon>
        <taxon>Dilleniales</taxon>
        <taxon>Dilleniaceae</taxon>
        <taxon>Dillenia</taxon>
    </lineage>
</organism>
<evidence type="ECO:0000313" key="2">
    <source>
        <dbReference type="EMBL" id="KAK6935109.1"/>
    </source>
</evidence>
<comment type="similarity">
    <text evidence="1">Belongs to the plant acyltransferase family.</text>
</comment>
<keyword evidence="3" id="KW-1185">Reference proteome</keyword>
<dbReference type="GO" id="GO:0016747">
    <property type="term" value="F:acyltransferase activity, transferring groups other than amino-acyl groups"/>
    <property type="evidence" value="ECO:0007669"/>
    <property type="project" value="TreeGrafter"/>
</dbReference>
<evidence type="ECO:0000313" key="3">
    <source>
        <dbReference type="Proteomes" id="UP001370490"/>
    </source>
</evidence>
<comment type="caution">
    <text evidence="2">The sequence shown here is derived from an EMBL/GenBank/DDBJ whole genome shotgun (WGS) entry which is preliminary data.</text>
</comment>
<name>A0AAN8VK11_9MAGN</name>
<dbReference type="PANTHER" id="PTHR31642:SF299">
    <property type="entry name" value="OS02G0653400 PROTEIN"/>
    <property type="match status" value="1"/>
</dbReference>
<dbReference type="EMBL" id="JBAMMX010000008">
    <property type="protein sequence ID" value="KAK6935109.1"/>
    <property type="molecule type" value="Genomic_DNA"/>
</dbReference>
<dbReference type="Gene3D" id="3.30.559.10">
    <property type="entry name" value="Chloramphenicol acetyltransferase-like domain"/>
    <property type="match status" value="1"/>
</dbReference>
<accession>A0AAN8VK11</accession>
<reference evidence="2 3" key="1">
    <citation type="submission" date="2023-12" db="EMBL/GenBank/DDBJ databases">
        <title>A high-quality genome assembly for Dillenia turbinata (Dilleniales).</title>
        <authorList>
            <person name="Chanderbali A."/>
        </authorList>
    </citation>
    <scope>NUCLEOTIDE SEQUENCE [LARGE SCALE GENOMIC DNA]</scope>
    <source>
        <strain evidence="2">LSX21</strain>
        <tissue evidence="2">Leaf</tissue>
    </source>
</reference>
<dbReference type="AlphaFoldDB" id="A0AAN8VK11"/>
<dbReference type="PANTHER" id="PTHR31642">
    <property type="entry name" value="TRICHOTHECENE 3-O-ACETYLTRANSFERASE"/>
    <property type="match status" value="1"/>
</dbReference>